<feature type="domain" description="Glycosyl transferase family 1" evidence="1">
    <location>
        <begin position="151"/>
        <end position="286"/>
    </location>
</feature>
<proteinExistence type="predicted"/>
<dbReference type="Pfam" id="PF13439">
    <property type="entry name" value="Glyco_transf_4"/>
    <property type="match status" value="1"/>
</dbReference>
<keyword evidence="3" id="KW-0808">Transferase</keyword>
<organism evidence="3 4">
    <name type="scientific">Candidatus Giovannonibacteria bacterium GW2011_GWC2_44_9</name>
    <dbReference type="NCBI Taxonomy" id="1618658"/>
    <lineage>
        <taxon>Bacteria</taxon>
        <taxon>Candidatus Giovannoniibacteriota</taxon>
    </lineage>
</organism>
<dbReference type="SUPFAM" id="SSF53756">
    <property type="entry name" value="UDP-Glycosyltransferase/glycogen phosphorylase"/>
    <property type="match status" value="1"/>
</dbReference>
<dbReference type="CDD" id="cd03802">
    <property type="entry name" value="GT4_AviGT4-like"/>
    <property type="match status" value="1"/>
</dbReference>
<dbReference type="Pfam" id="PF00534">
    <property type="entry name" value="Glycos_transf_1"/>
    <property type="match status" value="1"/>
</dbReference>
<sequence length="319" mass="36668">MLSELIEELVKRKYDITLFASGDSKTAARLIPIMEKAIWLDHELKNPHAPVMRMLKEVFDRFYEFDILHNHFNFFMFPLSLRLDCPRFLTTVHRPVDKHYAEAMKSYHKIKYVAISEDHKRSMEAFGVPVCDVIYNGIDPARYEFNDSPGDYLLYLSRLNREKGVLTAIEVAKAAEQKLIIAGNSAGNAEWSFFLHEIQPHLHDDNISFRGQVNFQEKVELLKNAKALLFPIDRQEPFGLVMIEAMACGTPVIGFRKGSVPEVIEHGKTGFVVGTPEEMIKAIGQLSGINRKICRKAVEEKFSLKQMVDKYEKIYERLA</sequence>
<reference evidence="3 4" key="1">
    <citation type="journal article" date="2015" name="Nature">
        <title>rRNA introns, odd ribosomes, and small enigmatic genomes across a large radiation of phyla.</title>
        <authorList>
            <person name="Brown C.T."/>
            <person name="Hug L.A."/>
            <person name="Thomas B.C."/>
            <person name="Sharon I."/>
            <person name="Castelle C.J."/>
            <person name="Singh A."/>
            <person name="Wilkins M.J."/>
            <person name="Williams K.H."/>
            <person name="Banfield J.F."/>
        </authorList>
    </citation>
    <scope>NUCLEOTIDE SEQUENCE [LARGE SCALE GENOMIC DNA]</scope>
</reference>
<dbReference type="EMBL" id="LCJT01000037">
    <property type="protein sequence ID" value="KKT82677.1"/>
    <property type="molecule type" value="Genomic_DNA"/>
</dbReference>
<evidence type="ECO:0000313" key="3">
    <source>
        <dbReference type="EMBL" id="KKT82677.1"/>
    </source>
</evidence>
<evidence type="ECO:0000313" key="4">
    <source>
        <dbReference type="Proteomes" id="UP000033915"/>
    </source>
</evidence>
<dbReference type="InterPro" id="IPR028098">
    <property type="entry name" value="Glyco_trans_4-like_N"/>
</dbReference>
<dbReference type="GO" id="GO:0016757">
    <property type="term" value="F:glycosyltransferase activity"/>
    <property type="evidence" value="ECO:0007669"/>
    <property type="project" value="InterPro"/>
</dbReference>
<dbReference type="Gene3D" id="3.40.50.2000">
    <property type="entry name" value="Glycogen Phosphorylase B"/>
    <property type="match status" value="2"/>
</dbReference>
<protein>
    <submittedName>
        <fullName evidence="3">Glycosyltransferase</fullName>
    </submittedName>
</protein>
<name>A0A0G1MPG4_9BACT</name>
<feature type="domain" description="Glycosyltransferase subfamily 4-like N-terminal" evidence="2">
    <location>
        <begin position="3"/>
        <end position="142"/>
    </location>
</feature>
<comment type="caution">
    <text evidence="3">The sequence shown here is derived from an EMBL/GenBank/DDBJ whole genome shotgun (WGS) entry which is preliminary data.</text>
</comment>
<dbReference type="Proteomes" id="UP000033915">
    <property type="component" value="Unassembled WGS sequence"/>
</dbReference>
<accession>A0A0G1MPG4</accession>
<dbReference type="PANTHER" id="PTHR12526:SF595">
    <property type="entry name" value="BLL5217 PROTEIN"/>
    <property type="match status" value="1"/>
</dbReference>
<evidence type="ECO:0000259" key="2">
    <source>
        <dbReference type="Pfam" id="PF13439"/>
    </source>
</evidence>
<dbReference type="PANTHER" id="PTHR12526">
    <property type="entry name" value="GLYCOSYLTRANSFERASE"/>
    <property type="match status" value="1"/>
</dbReference>
<evidence type="ECO:0000259" key="1">
    <source>
        <dbReference type="Pfam" id="PF00534"/>
    </source>
</evidence>
<dbReference type="AlphaFoldDB" id="A0A0G1MPG4"/>
<dbReference type="InterPro" id="IPR001296">
    <property type="entry name" value="Glyco_trans_1"/>
</dbReference>
<gene>
    <name evidence="3" type="ORF">UW81_C0037G0005</name>
</gene>